<evidence type="ECO:0000256" key="7">
    <source>
        <dbReference type="ARBA" id="ARBA00022989"/>
    </source>
</evidence>
<dbReference type="GO" id="GO:0007031">
    <property type="term" value="P:peroxisome organization"/>
    <property type="evidence" value="ECO:0007669"/>
    <property type="project" value="TreeGrafter"/>
</dbReference>
<dbReference type="InterPro" id="IPR003439">
    <property type="entry name" value="ABC_transporter-like_ATP-bd"/>
</dbReference>
<keyword evidence="5" id="KW-0547">Nucleotide-binding</keyword>
<evidence type="ECO:0000256" key="6">
    <source>
        <dbReference type="ARBA" id="ARBA00022840"/>
    </source>
</evidence>
<keyword evidence="4 9" id="KW-0812">Transmembrane</keyword>
<dbReference type="PROSITE" id="PS00211">
    <property type="entry name" value="ABC_TRANSPORTER_1"/>
    <property type="match status" value="1"/>
</dbReference>
<evidence type="ECO:0000256" key="1">
    <source>
        <dbReference type="ARBA" id="ARBA00004585"/>
    </source>
</evidence>
<evidence type="ECO:0000256" key="4">
    <source>
        <dbReference type="ARBA" id="ARBA00022692"/>
    </source>
</evidence>
<organism evidence="12">
    <name type="scientific">Brachionus koreanus</name>
    <dbReference type="NCBI Taxonomy" id="1199090"/>
    <lineage>
        <taxon>Eukaryota</taxon>
        <taxon>Metazoa</taxon>
        <taxon>Spiralia</taxon>
        <taxon>Gnathifera</taxon>
        <taxon>Rotifera</taxon>
        <taxon>Eurotatoria</taxon>
        <taxon>Monogononta</taxon>
        <taxon>Pseudotrocha</taxon>
        <taxon>Ploima</taxon>
        <taxon>Brachionidae</taxon>
        <taxon>Brachionus</taxon>
    </lineage>
</organism>
<dbReference type="Gene3D" id="3.40.50.300">
    <property type="entry name" value="P-loop containing nucleotide triphosphate hydrolases"/>
    <property type="match status" value="1"/>
</dbReference>
<keyword evidence="3" id="KW-0813">Transport</keyword>
<dbReference type="InterPro" id="IPR036640">
    <property type="entry name" value="ABC1_TM_sf"/>
</dbReference>
<evidence type="ECO:0000259" key="11">
    <source>
        <dbReference type="PROSITE" id="PS50929"/>
    </source>
</evidence>
<evidence type="ECO:0000256" key="9">
    <source>
        <dbReference type="SAM" id="Phobius"/>
    </source>
</evidence>
<dbReference type="GO" id="GO:0006635">
    <property type="term" value="P:fatty acid beta-oxidation"/>
    <property type="evidence" value="ECO:0007669"/>
    <property type="project" value="TreeGrafter"/>
</dbReference>
<dbReference type="Pfam" id="PF00005">
    <property type="entry name" value="ABC_tran"/>
    <property type="match status" value="1"/>
</dbReference>
<evidence type="ECO:0000313" key="12">
    <source>
        <dbReference type="EMBL" id="APD26501.1"/>
    </source>
</evidence>
<dbReference type="GO" id="GO:0015910">
    <property type="term" value="P:long-chain fatty acid import into peroxisome"/>
    <property type="evidence" value="ECO:0007669"/>
    <property type="project" value="TreeGrafter"/>
</dbReference>
<feature type="transmembrane region" description="Helical" evidence="9">
    <location>
        <begin position="253"/>
        <end position="270"/>
    </location>
</feature>
<dbReference type="PROSITE" id="PS50929">
    <property type="entry name" value="ABC_TM1F"/>
    <property type="match status" value="1"/>
</dbReference>
<dbReference type="SUPFAM" id="SSF52540">
    <property type="entry name" value="P-loop containing nucleoside triphosphate hydrolases"/>
    <property type="match status" value="1"/>
</dbReference>
<sequence>MSAFSKFLQNPLMRRNAIILASSMVFAYWSSLRIINFRNRKLAKYQKNDSSIFLKKKNEKKEKVAVDKHFLRNLKRLLKIIIPHWFSAETGYLILVAISLIARTYADVFMITIGTSIERYEKTKNQISFNFFFLSSIISGNLNNFIAHLAKYVYAMPFISLINNSLKYGIDELKLRFRTRLTKFLYSKYLKNLTYYKMNNLDNRIANADQLLTQDVERFCNTFTDLYSNLSKPILDVGIYSVKLTAAIGAQGPAFMLAYLFVSGVFLTMLRKPVAQMTVKEQQNEGEFRHMNSRLITNSEEVAFYQGHKREEINLMNSYNRLENHLRNFITFRFSMGFIDNIVAKYFATFIGYNVVSMPFMKANNQLAKENYNIRLENYYRSGRMLVKLAEALGRISLAGREMTRLAGFTERVTQIINVIDDLNRGHYKRTMVKNEAEFGKNSSDQVLKPNSGEIIYQDHIIKFEKVPLMTPNGDVLIKELSFEVKSGVNVLVCGPNGCGKSSLFRTLGELWPLFGGTVTKPEKGKLFYIPQKPYMTIGSLRDQVIYPDTVEDMKHRHMKDADLVKLLDIVKLTYLLEREGGWNSVQDWIDVLSGGEKQRIAMARLFYHKPQFAILDECTSAVSVDVEGNMYEFCKSVGITLFTVSHRKSLWKYHEV</sequence>
<dbReference type="GO" id="GO:0005778">
    <property type="term" value="C:peroxisomal membrane"/>
    <property type="evidence" value="ECO:0007669"/>
    <property type="project" value="UniProtKB-SubCell"/>
</dbReference>
<keyword evidence="6 12" id="KW-0067">ATP-binding</keyword>
<comment type="similarity">
    <text evidence="2">Belongs to the ABC transporter superfamily. ABCD family. Peroxisomal fatty acyl CoA transporter (TC 3.A.1.203) subfamily.</text>
</comment>
<dbReference type="EMBL" id="KX134722">
    <property type="protein sequence ID" value="APD26501.1"/>
    <property type="molecule type" value="Genomic_DNA"/>
</dbReference>
<dbReference type="InterPro" id="IPR011527">
    <property type="entry name" value="ABC1_TM_dom"/>
</dbReference>
<dbReference type="GO" id="GO:0140359">
    <property type="term" value="F:ABC-type transporter activity"/>
    <property type="evidence" value="ECO:0007669"/>
    <property type="project" value="InterPro"/>
</dbReference>
<proteinExistence type="inferred from homology"/>
<evidence type="ECO:0000256" key="8">
    <source>
        <dbReference type="ARBA" id="ARBA00023136"/>
    </source>
</evidence>
<evidence type="ECO:0000256" key="5">
    <source>
        <dbReference type="ARBA" id="ARBA00022741"/>
    </source>
</evidence>
<keyword evidence="8 9" id="KW-0472">Membrane</keyword>
<feature type="transmembrane region" description="Helical" evidence="9">
    <location>
        <begin position="12"/>
        <end position="30"/>
    </location>
</feature>
<dbReference type="FunFam" id="3.40.50.300:FF:000636">
    <property type="entry name" value="ATP-binding cassette sub-family D member 3"/>
    <property type="match status" value="1"/>
</dbReference>
<dbReference type="GO" id="GO:0016887">
    <property type="term" value="F:ATP hydrolysis activity"/>
    <property type="evidence" value="ECO:0007669"/>
    <property type="project" value="InterPro"/>
</dbReference>
<evidence type="ECO:0000256" key="3">
    <source>
        <dbReference type="ARBA" id="ARBA00022448"/>
    </source>
</evidence>
<dbReference type="PROSITE" id="PS50893">
    <property type="entry name" value="ABC_TRANSPORTER_2"/>
    <property type="match status" value="1"/>
</dbReference>
<feature type="domain" description="ABC transporter" evidence="10">
    <location>
        <begin position="462"/>
        <end position="657"/>
    </location>
</feature>
<feature type="domain" description="ABC transmembrane type-1" evidence="11">
    <location>
        <begin position="133"/>
        <end position="344"/>
    </location>
</feature>
<dbReference type="AlphaFoldDB" id="A0A1J0MMR8"/>
<dbReference type="SUPFAM" id="SSF90123">
    <property type="entry name" value="ABC transporter transmembrane region"/>
    <property type="match status" value="1"/>
</dbReference>
<dbReference type="InterPro" id="IPR027417">
    <property type="entry name" value="P-loop_NTPase"/>
</dbReference>
<dbReference type="PANTHER" id="PTHR11384:SF62">
    <property type="entry name" value="ATP-BINDING CASSETTE SUB-FAMILY D MEMBER 3"/>
    <property type="match status" value="1"/>
</dbReference>
<keyword evidence="7 9" id="KW-1133">Transmembrane helix</keyword>
<dbReference type="PANTHER" id="PTHR11384">
    <property type="entry name" value="ATP-BINDING CASSETTE, SUB-FAMILY D MEMBER"/>
    <property type="match status" value="1"/>
</dbReference>
<dbReference type="GO" id="GO:0042760">
    <property type="term" value="P:very long-chain fatty acid catabolic process"/>
    <property type="evidence" value="ECO:0007669"/>
    <property type="project" value="TreeGrafter"/>
</dbReference>
<dbReference type="InterPro" id="IPR050835">
    <property type="entry name" value="ABC_transporter_sub-D"/>
</dbReference>
<feature type="transmembrane region" description="Helical" evidence="9">
    <location>
        <begin position="127"/>
        <end position="146"/>
    </location>
</feature>
<dbReference type="GO" id="GO:0005524">
    <property type="term" value="F:ATP binding"/>
    <property type="evidence" value="ECO:0007669"/>
    <property type="project" value="UniProtKB-KW"/>
</dbReference>
<evidence type="ECO:0000256" key="2">
    <source>
        <dbReference type="ARBA" id="ARBA00008575"/>
    </source>
</evidence>
<dbReference type="Gene3D" id="1.20.1560.10">
    <property type="entry name" value="ABC transporter type 1, transmembrane domain"/>
    <property type="match status" value="1"/>
</dbReference>
<dbReference type="GO" id="GO:0005324">
    <property type="term" value="F:long-chain fatty acid transmembrane transporter activity"/>
    <property type="evidence" value="ECO:0007669"/>
    <property type="project" value="TreeGrafter"/>
</dbReference>
<protein>
    <submittedName>
        <fullName evidence="12">ATP-binding cassette transporter subfamily D member 3 protein</fullName>
    </submittedName>
</protein>
<reference evidence="12" key="1">
    <citation type="submission" date="2016-04" db="EMBL/GenBank/DDBJ databases">
        <title>ATP-Binding Cassette transporters in monogonont rotifer Brachionus koreanus.</title>
        <authorList>
            <person name="Jeong C.-B."/>
            <person name="Kang H.-M."/>
            <person name="Lee J.-S."/>
        </authorList>
    </citation>
    <scope>NUCLEOTIDE SEQUENCE</scope>
</reference>
<dbReference type="Pfam" id="PF06472">
    <property type="entry name" value="ABC_membrane_2"/>
    <property type="match status" value="1"/>
</dbReference>
<accession>A0A1J0MMR8</accession>
<dbReference type="InterPro" id="IPR017871">
    <property type="entry name" value="ABC_transporter-like_CS"/>
</dbReference>
<comment type="subcellular location">
    <subcellularLocation>
        <location evidence="1">Peroxisome membrane</location>
        <topology evidence="1">Multi-pass membrane protein</topology>
    </subcellularLocation>
</comment>
<dbReference type="CDD" id="cd03223">
    <property type="entry name" value="ABCD_peroxisomal_ALDP"/>
    <property type="match status" value="1"/>
</dbReference>
<name>A0A1J0MMR8_9BILA</name>
<evidence type="ECO:0000259" key="10">
    <source>
        <dbReference type="PROSITE" id="PS50893"/>
    </source>
</evidence>